<dbReference type="EMBL" id="JAODUO010001422">
    <property type="protein sequence ID" value="KAK2164318.1"/>
    <property type="molecule type" value="Genomic_DNA"/>
</dbReference>
<gene>
    <name evidence="1" type="ORF">NP493_1421g01033</name>
</gene>
<proteinExistence type="predicted"/>
<protein>
    <submittedName>
        <fullName evidence="1">Uncharacterized protein</fullName>
    </submittedName>
</protein>
<evidence type="ECO:0000313" key="2">
    <source>
        <dbReference type="Proteomes" id="UP001209878"/>
    </source>
</evidence>
<organism evidence="1 2">
    <name type="scientific">Ridgeia piscesae</name>
    <name type="common">Tubeworm</name>
    <dbReference type="NCBI Taxonomy" id="27915"/>
    <lineage>
        <taxon>Eukaryota</taxon>
        <taxon>Metazoa</taxon>
        <taxon>Spiralia</taxon>
        <taxon>Lophotrochozoa</taxon>
        <taxon>Annelida</taxon>
        <taxon>Polychaeta</taxon>
        <taxon>Sedentaria</taxon>
        <taxon>Canalipalpata</taxon>
        <taxon>Sabellida</taxon>
        <taxon>Siboglinidae</taxon>
        <taxon>Ridgeia</taxon>
    </lineage>
</organism>
<evidence type="ECO:0000313" key="1">
    <source>
        <dbReference type="EMBL" id="KAK2164318.1"/>
    </source>
</evidence>
<name>A0AAD9ND91_RIDPI</name>
<reference evidence="1" key="1">
    <citation type="journal article" date="2023" name="Mol. Biol. Evol.">
        <title>Third-Generation Sequencing Reveals the Adaptive Role of the Epigenome in Three Deep-Sea Polychaetes.</title>
        <authorList>
            <person name="Perez M."/>
            <person name="Aroh O."/>
            <person name="Sun Y."/>
            <person name="Lan Y."/>
            <person name="Juniper S.K."/>
            <person name="Young C.R."/>
            <person name="Angers B."/>
            <person name="Qian P.Y."/>
        </authorList>
    </citation>
    <scope>NUCLEOTIDE SEQUENCE</scope>
    <source>
        <strain evidence="1">R07B-5</strain>
    </source>
</reference>
<accession>A0AAD9ND91</accession>
<dbReference type="AlphaFoldDB" id="A0AAD9ND91"/>
<sequence>MKEAARDTPRLWLVMGRLQRPPGQPLYTDDVQGLERQLVDLKTALDRAKTRHPERVVPLEVRSRRTQVGGQPDDMMGQVRRLTITMQREAESESH</sequence>
<dbReference type="Proteomes" id="UP001209878">
    <property type="component" value="Unassembled WGS sequence"/>
</dbReference>
<keyword evidence="2" id="KW-1185">Reference proteome</keyword>
<comment type="caution">
    <text evidence="1">The sequence shown here is derived from an EMBL/GenBank/DDBJ whole genome shotgun (WGS) entry which is preliminary data.</text>
</comment>